<dbReference type="InterPro" id="IPR043136">
    <property type="entry name" value="B30.2/SPRY_sf"/>
</dbReference>
<dbReference type="InParanoid" id="W5LXG8"/>
<dbReference type="InterPro" id="IPR006574">
    <property type="entry name" value="PRY"/>
</dbReference>
<proteinExistence type="predicted"/>
<dbReference type="InterPro" id="IPR013320">
    <property type="entry name" value="ConA-like_dom_sf"/>
</dbReference>
<dbReference type="GeneTree" id="ENSGT01040000240385"/>
<dbReference type="SMART" id="SM00589">
    <property type="entry name" value="PRY"/>
    <property type="match status" value="1"/>
</dbReference>
<feature type="domain" description="B30.2/SPRY" evidence="3">
    <location>
        <begin position="153"/>
        <end position="347"/>
    </location>
</feature>
<dbReference type="GO" id="GO:0045087">
    <property type="term" value="P:innate immune response"/>
    <property type="evidence" value="ECO:0000318"/>
    <property type="project" value="GO_Central"/>
</dbReference>
<evidence type="ECO:0000313" key="5">
    <source>
        <dbReference type="Proteomes" id="UP000018468"/>
    </source>
</evidence>
<reference evidence="4" key="3">
    <citation type="submission" date="2025-09" db="UniProtKB">
        <authorList>
            <consortium name="Ensembl"/>
        </authorList>
    </citation>
    <scope>IDENTIFICATION</scope>
</reference>
<organism evidence="4 5">
    <name type="scientific">Lepisosteus oculatus</name>
    <name type="common">Spotted gar</name>
    <dbReference type="NCBI Taxonomy" id="7918"/>
    <lineage>
        <taxon>Eukaryota</taxon>
        <taxon>Metazoa</taxon>
        <taxon>Chordata</taxon>
        <taxon>Craniata</taxon>
        <taxon>Vertebrata</taxon>
        <taxon>Euteleostomi</taxon>
        <taxon>Actinopterygii</taxon>
        <taxon>Neopterygii</taxon>
        <taxon>Holostei</taxon>
        <taxon>Semionotiformes</taxon>
        <taxon>Lepisosteidae</taxon>
        <taxon>Lepisosteus</taxon>
    </lineage>
</organism>
<dbReference type="GO" id="GO:0061630">
    <property type="term" value="F:ubiquitin protein ligase activity"/>
    <property type="evidence" value="ECO:0000318"/>
    <property type="project" value="GO_Central"/>
</dbReference>
<keyword evidence="1" id="KW-0175">Coiled coil</keyword>
<reference evidence="5" key="1">
    <citation type="submission" date="2011-12" db="EMBL/GenBank/DDBJ databases">
        <title>The Draft Genome of Lepisosteus oculatus.</title>
        <authorList>
            <consortium name="The Broad Institute Genome Assembly &amp; Analysis Group"/>
            <consortium name="Computational R&amp;D Group"/>
            <consortium name="and Sequencing Platform"/>
            <person name="Di Palma F."/>
            <person name="Alfoldi J."/>
            <person name="Johnson J."/>
            <person name="Berlin A."/>
            <person name="Gnerre S."/>
            <person name="Jaffe D."/>
            <person name="MacCallum I."/>
            <person name="Young S."/>
            <person name="Walker B.J."/>
            <person name="Lander E.S."/>
            <person name="Lindblad-Toh K."/>
        </authorList>
    </citation>
    <scope>NUCLEOTIDE SEQUENCE [LARGE SCALE GENOMIC DNA]</scope>
</reference>
<feature type="coiled-coil region" evidence="1">
    <location>
        <begin position="5"/>
        <end position="101"/>
    </location>
</feature>
<dbReference type="InterPro" id="IPR003879">
    <property type="entry name" value="Butyrophylin_SPRY"/>
</dbReference>
<protein>
    <recommendedName>
        <fullName evidence="3">B30.2/SPRY domain-containing protein</fullName>
    </recommendedName>
</protein>
<evidence type="ECO:0000256" key="2">
    <source>
        <dbReference type="SAM" id="MobiDB-lite"/>
    </source>
</evidence>
<dbReference type="HOGENOM" id="CLU_013137_0_1_1"/>
<dbReference type="Proteomes" id="UP000018468">
    <property type="component" value="Unassembled WGS sequence"/>
</dbReference>
<dbReference type="CDD" id="cd13733">
    <property type="entry name" value="SPRY_PRY_C-I_1"/>
    <property type="match status" value="1"/>
</dbReference>
<reference evidence="4" key="2">
    <citation type="submission" date="2025-08" db="UniProtKB">
        <authorList>
            <consortium name="Ensembl"/>
        </authorList>
    </citation>
    <scope>IDENTIFICATION</scope>
</reference>
<dbReference type="InterPro" id="IPR050143">
    <property type="entry name" value="TRIM/RBCC"/>
</dbReference>
<dbReference type="InterPro" id="IPR058030">
    <property type="entry name" value="TRIM8/14/16/25/29/45/65_CC"/>
</dbReference>
<dbReference type="PROSITE" id="PS50188">
    <property type="entry name" value="B302_SPRY"/>
    <property type="match status" value="1"/>
</dbReference>
<dbReference type="Pfam" id="PF25600">
    <property type="entry name" value="TRIM_CC"/>
    <property type="match status" value="1"/>
</dbReference>
<dbReference type="SMART" id="SM00449">
    <property type="entry name" value="SPRY"/>
    <property type="match status" value="1"/>
</dbReference>
<dbReference type="eggNOG" id="KOG2177">
    <property type="taxonomic scope" value="Eukaryota"/>
</dbReference>
<sequence>QQTELRKTEAEVQQMIQERLKKVEEIKQAVELSKASTQREAEDSLQVFSALLRSMERTQAQLIEVFEQKQKMAERRAEGLIKKLEQEIAALQRRSTELEQLSHTEDYLHFLQRFPSLCCPPQAKDWTDTTVHTDHFLGTTRRAVSHLVDVFQGEVQKLSEIELKRMQRYAADVTLDPHTAHPRLALSEDRRRARLGPGRREAPGGPQSFDRAGCVLGAEGFASGRRYWEVEVGDKTDWDLGVAGESAARKGRIQASPPNGYWFVSLRRQNMYVFRTDPATPLRLAQKPRKVGVYVDYEEGQVSFYNVEARSHMFTFYDTFREKIYPFFSPCTNDGGENSAPLIITPVSPPE</sequence>
<dbReference type="Ensembl" id="ENSLOCT00000000829.1">
    <property type="protein sequence ID" value="ENSLOCP00000000825.1"/>
    <property type="gene ID" value="ENSLOCG00000000742.1"/>
</dbReference>
<evidence type="ECO:0000313" key="4">
    <source>
        <dbReference type="Ensembl" id="ENSLOCP00000000825.1"/>
    </source>
</evidence>
<dbReference type="PRINTS" id="PR01407">
    <property type="entry name" value="BUTYPHLNCDUF"/>
</dbReference>
<dbReference type="InterPro" id="IPR003877">
    <property type="entry name" value="SPRY_dom"/>
</dbReference>
<dbReference type="OMA" id="ERECHVP"/>
<dbReference type="GO" id="GO:0005737">
    <property type="term" value="C:cytoplasm"/>
    <property type="evidence" value="ECO:0000318"/>
    <property type="project" value="GO_Central"/>
</dbReference>
<evidence type="ECO:0000259" key="3">
    <source>
        <dbReference type="PROSITE" id="PS50188"/>
    </source>
</evidence>
<name>W5LXG8_LEPOC</name>
<dbReference type="SUPFAM" id="SSF49899">
    <property type="entry name" value="Concanavalin A-like lectins/glucanases"/>
    <property type="match status" value="1"/>
</dbReference>
<dbReference type="FunFam" id="2.60.120.920:FF:000004">
    <property type="entry name" value="Butyrophilin subfamily 1 member A1"/>
    <property type="match status" value="1"/>
</dbReference>
<dbReference type="AlphaFoldDB" id="W5LXG8"/>
<dbReference type="STRING" id="7918.ENSLOCP00000000825"/>
<feature type="region of interest" description="Disordered" evidence="2">
    <location>
        <begin position="188"/>
        <end position="209"/>
    </location>
</feature>
<evidence type="ECO:0000256" key="1">
    <source>
        <dbReference type="SAM" id="Coils"/>
    </source>
</evidence>
<dbReference type="Pfam" id="PF00622">
    <property type="entry name" value="SPRY"/>
    <property type="match status" value="1"/>
</dbReference>
<dbReference type="InterPro" id="IPR001870">
    <property type="entry name" value="B30.2/SPRY"/>
</dbReference>
<dbReference type="Gene3D" id="2.60.120.920">
    <property type="match status" value="1"/>
</dbReference>
<dbReference type="PANTHER" id="PTHR24103">
    <property type="entry name" value="E3 UBIQUITIN-PROTEIN LIGASE TRIM"/>
    <property type="match status" value="1"/>
</dbReference>
<dbReference type="Pfam" id="PF13765">
    <property type="entry name" value="PRY"/>
    <property type="match status" value="1"/>
</dbReference>
<dbReference type="Bgee" id="ENSLOCG00000000742">
    <property type="expression patterns" value="Expressed in intestine and 9 other cell types or tissues"/>
</dbReference>
<accession>W5LXG8</accession>
<keyword evidence="5" id="KW-1185">Reference proteome</keyword>